<evidence type="ECO:0000313" key="1">
    <source>
        <dbReference type="EMBL" id="GAA3905175.1"/>
    </source>
</evidence>
<name>A0ABP7LTR3_9ACTN</name>
<comment type="caution">
    <text evidence="1">The sequence shown here is derived from an EMBL/GenBank/DDBJ whole genome shotgun (WGS) entry which is preliminary data.</text>
</comment>
<reference evidence="2" key="1">
    <citation type="journal article" date="2019" name="Int. J. Syst. Evol. Microbiol.">
        <title>The Global Catalogue of Microorganisms (GCM) 10K type strain sequencing project: providing services to taxonomists for standard genome sequencing and annotation.</title>
        <authorList>
            <consortium name="The Broad Institute Genomics Platform"/>
            <consortium name="The Broad Institute Genome Sequencing Center for Infectious Disease"/>
            <person name="Wu L."/>
            <person name="Ma J."/>
        </authorList>
    </citation>
    <scope>NUCLEOTIDE SEQUENCE [LARGE SCALE GENOMIC DNA]</scope>
    <source>
        <strain evidence="2">JCM 16956</strain>
    </source>
</reference>
<gene>
    <name evidence="1" type="ORF">GCM10022244_14160</name>
</gene>
<evidence type="ECO:0000313" key="2">
    <source>
        <dbReference type="Proteomes" id="UP001501000"/>
    </source>
</evidence>
<protein>
    <submittedName>
        <fullName evidence="1">Uncharacterized protein</fullName>
    </submittedName>
</protein>
<organism evidence="1 2">
    <name type="scientific">Streptomyces gulbargensis</name>
    <dbReference type="NCBI Taxonomy" id="364901"/>
    <lineage>
        <taxon>Bacteria</taxon>
        <taxon>Bacillati</taxon>
        <taxon>Actinomycetota</taxon>
        <taxon>Actinomycetes</taxon>
        <taxon>Kitasatosporales</taxon>
        <taxon>Streptomycetaceae</taxon>
        <taxon>Streptomyces</taxon>
    </lineage>
</organism>
<accession>A0ABP7LTR3</accession>
<proteinExistence type="predicted"/>
<keyword evidence="2" id="KW-1185">Reference proteome</keyword>
<sequence length="49" mass="4884">MSPLLVAGAAAGGEAPALDTGLPFLYSSGRALVLAARTGAPFPPEDEKE</sequence>
<dbReference type="EMBL" id="BAABAJ010000003">
    <property type="protein sequence ID" value="GAA3905175.1"/>
    <property type="molecule type" value="Genomic_DNA"/>
</dbReference>
<dbReference type="Proteomes" id="UP001501000">
    <property type="component" value="Unassembled WGS sequence"/>
</dbReference>